<keyword evidence="3" id="KW-1185">Reference proteome</keyword>
<accession>A0ABM1MFJ0</accession>
<proteinExistence type="predicted"/>
<organism evidence="3 4">
    <name type="scientific">Nicrophorus vespilloides</name>
    <name type="common">Boreal carrion beetle</name>
    <dbReference type="NCBI Taxonomy" id="110193"/>
    <lineage>
        <taxon>Eukaryota</taxon>
        <taxon>Metazoa</taxon>
        <taxon>Ecdysozoa</taxon>
        <taxon>Arthropoda</taxon>
        <taxon>Hexapoda</taxon>
        <taxon>Insecta</taxon>
        <taxon>Pterygota</taxon>
        <taxon>Neoptera</taxon>
        <taxon>Endopterygota</taxon>
        <taxon>Coleoptera</taxon>
        <taxon>Polyphaga</taxon>
        <taxon>Staphyliniformia</taxon>
        <taxon>Silphidae</taxon>
        <taxon>Nicrophorinae</taxon>
        <taxon>Nicrophorus</taxon>
    </lineage>
</organism>
<feature type="transmembrane region" description="Helical" evidence="2">
    <location>
        <begin position="255"/>
        <end position="274"/>
    </location>
</feature>
<feature type="transmembrane region" description="Helical" evidence="2">
    <location>
        <begin position="200"/>
        <end position="220"/>
    </location>
</feature>
<protein>
    <submittedName>
        <fullName evidence="4">Uncharacterized protein LOC108560342</fullName>
    </submittedName>
</protein>
<feature type="transmembrane region" description="Helical" evidence="2">
    <location>
        <begin position="100"/>
        <end position="123"/>
    </location>
</feature>
<gene>
    <name evidence="4" type="primary">LOC108560342</name>
</gene>
<feature type="compositionally biased region" description="Acidic residues" evidence="1">
    <location>
        <begin position="54"/>
        <end position="67"/>
    </location>
</feature>
<dbReference type="GeneID" id="108560342"/>
<feature type="region of interest" description="Disordered" evidence="1">
    <location>
        <begin position="34"/>
        <end position="76"/>
    </location>
</feature>
<keyword evidence="2" id="KW-0812">Transmembrane</keyword>
<evidence type="ECO:0000313" key="4">
    <source>
        <dbReference type="RefSeq" id="XP_017773340.1"/>
    </source>
</evidence>
<sequence>MPGETVETIGELHLLVERSAANVMHDDKVEVVEAETKNIGNDDNNDETVKEVDDHDDDDDDDGEMMDEERQLAPSGLSKKRFSIEQDFLEKTANTLRWHLVFSVFLTWFVGLVVVCVSSVAMYHSKAVWDFWGEQNLDEINSFLAMVQNVSNLEQLSEVLFKQQIFGTIFVTFGGFNAQLTCAITIFVYGAYLVRNPQDIYVWFLYGVNNMIYMLFYGIFFDRCMRAPITDPLERCNARILQRIDTFELSTLCKWLQTMTVILAVFNAIVVKYCKMVHVKAHKLVKEEKMYYDYVDVSEEDLVGDPKPVGLSLLPQKEDDDPPVIVH</sequence>
<reference evidence="4" key="1">
    <citation type="submission" date="2025-08" db="UniProtKB">
        <authorList>
            <consortium name="RefSeq"/>
        </authorList>
    </citation>
    <scope>IDENTIFICATION</scope>
    <source>
        <tissue evidence="4">Whole Larva</tissue>
    </source>
</reference>
<dbReference type="Proteomes" id="UP000695000">
    <property type="component" value="Unplaced"/>
</dbReference>
<evidence type="ECO:0000256" key="1">
    <source>
        <dbReference type="SAM" id="MobiDB-lite"/>
    </source>
</evidence>
<evidence type="ECO:0000313" key="3">
    <source>
        <dbReference type="Proteomes" id="UP000695000"/>
    </source>
</evidence>
<evidence type="ECO:0000256" key="2">
    <source>
        <dbReference type="SAM" id="Phobius"/>
    </source>
</evidence>
<feature type="transmembrane region" description="Helical" evidence="2">
    <location>
        <begin position="165"/>
        <end position="188"/>
    </location>
</feature>
<keyword evidence="2" id="KW-1133">Transmembrane helix</keyword>
<keyword evidence="2" id="KW-0472">Membrane</keyword>
<dbReference type="RefSeq" id="XP_017773340.1">
    <property type="nucleotide sequence ID" value="XM_017917851.1"/>
</dbReference>
<name>A0ABM1MFJ0_NICVS</name>